<reference evidence="1 2" key="1">
    <citation type="submission" date="2018-06" db="EMBL/GenBank/DDBJ databases">
        <authorList>
            <consortium name="Pathogen Informatics"/>
            <person name="Doyle S."/>
        </authorList>
    </citation>
    <scope>NUCLEOTIDE SEQUENCE [LARGE SCALE GENOMIC DNA]</scope>
    <source>
        <strain evidence="1 2">NCTC10211</strain>
    </source>
</reference>
<gene>
    <name evidence="1" type="ORF">NCTC10211_02392</name>
</gene>
<accession>A0A379YZS5</accession>
<dbReference type="Proteomes" id="UP000254765">
    <property type="component" value="Unassembled WGS sequence"/>
</dbReference>
<protein>
    <submittedName>
        <fullName evidence="1">Uncharacterized protein</fullName>
    </submittedName>
</protein>
<sequence length="35" mass="4016">MRRNVKDEGYKGFQLPQGLLSSASYALKECDYYAL</sequence>
<organism evidence="1 2">
    <name type="scientific">Serratia marcescens</name>
    <dbReference type="NCBI Taxonomy" id="615"/>
    <lineage>
        <taxon>Bacteria</taxon>
        <taxon>Pseudomonadati</taxon>
        <taxon>Pseudomonadota</taxon>
        <taxon>Gammaproteobacteria</taxon>
        <taxon>Enterobacterales</taxon>
        <taxon>Yersiniaceae</taxon>
        <taxon>Serratia</taxon>
    </lineage>
</organism>
<dbReference type="EMBL" id="UGYK01000002">
    <property type="protein sequence ID" value="SUI49580.1"/>
    <property type="molecule type" value="Genomic_DNA"/>
</dbReference>
<dbReference type="AlphaFoldDB" id="A0A379YZS5"/>
<evidence type="ECO:0000313" key="2">
    <source>
        <dbReference type="Proteomes" id="UP000254765"/>
    </source>
</evidence>
<name>A0A379YZS5_SERMA</name>
<evidence type="ECO:0000313" key="1">
    <source>
        <dbReference type="EMBL" id="SUI49580.1"/>
    </source>
</evidence>
<proteinExistence type="predicted"/>